<dbReference type="SUPFAM" id="SSF53756">
    <property type="entry name" value="UDP-Glycosyltransferase/glycogen phosphorylase"/>
    <property type="match status" value="1"/>
</dbReference>
<keyword evidence="3" id="KW-1185">Reference proteome</keyword>
<accession>A0AAV8R0T1</accession>
<gene>
    <name evidence="2" type="ORF">OPV22_015738</name>
</gene>
<evidence type="ECO:0000313" key="2">
    <source>
        <dbReference type="EMBL" id="KAJ8494017.1"/>
    </source>
</evidence>
<dbReference type="EMBL" id="JAQQAF010000004">
    <property type="protein sequence ID" value="KAJ8494017.1"/>
    <property type="molecule type" value="Genomic_DNA"/>
</dbReference>
<dbReference type="AlphaFoldDB" id="A0AAV8R0T1"/>
<dbReference type="Gene3D" id="3.40.50.2000">
    <property type="entry name" value="Glycogen Phosphorylase B"/>
    <property type="match status" value="1"/>
</dbReference>
<organism evidence="2 3">
    <name type="scientific">Ensete ventricosum</name>
    <name type="common">Abyssinian banana</name>
    <name type="synonym">Musa ensete</name>
    <dbReference type="NCBI Taxonomy" id="4639"/>
    <lineage>
        <taxon>Eukaryota</taxon>
        <taxon>Viridiplantae</taxon>
        <taxon>Streptophyta</taxon>
        <taxon>Embryophyta</taxon>
        <taxon>Tracheophyta</taxon>
        <taxon>Spermatophyta</taxon>
        <taxon>Magnoliopsida</taxon>
        <taxon>Liliopsida</taxon>
        <taxon>Zingiberales</taxon>
        <taxon>Musaceae</taxon>
        <taxon>Ensete</taxon>
    </lineage>
</organism>
<reference evidence="2 3" key="1">
    <citation type="submission" date="2022-12" db="EMBL/GenBank/DDBJ databases">
        <title>Chromosome-scale assembly of the Ensete ventricosum genome.</title>
        <authorList>
            <person name="Dussert Y."/>
            <person name="Stocks J."/>
            <person name="Wendawek A."/>
            <person name="Woldeyes F."/>
            <person name="Nichols R.A."/>
            <person name="Borrell J.S."/>
        </authorList>
    </citation>
    <scope>NUCLEOTIDE SEQUENCE [LARGE SCALE GENOMIC DNA]</scope>
    <source>
        <strain evidence="3">cv. Maze</strain>
        <tissue evidence="2">Seeds</tissue>
    </source>
</reference>
<evidence type="ECO:0000256" key="1">
    <source>
        <dbReference type="ARBA" id="ARBA00009995"/>
    </source>
</evidence>
<comment type="similarity">
    <text evidence="1">Belongs to the UDP-glycosyltransferase family.</text>
</comment>
<dbReference type="Proteomes" id="UP001222027">
    <property type="component" value="Unassembled WGS sequence"/>
</dbReference>
<name>A0AAV8R0T1_ENSVE</name>
<dbReference type="PANTHER" id="PTHR11926:SF1412">
    <property type="entry name" value="UDP-GLYCOSYLTRANSFERASE 83A1-LIKE"/>
    <property type="match status" value="1"/>
</dbReference>
<sequence>MGSSPHALLLPYPAQGHVVPLMALAHCLVDRGFKVTFVNTEFNHARLVAALADMEQAASGRIQLVSVPDGLDPEDSGARSNIGKLTAGLLKAIPPCLEELIRRSGDAGDQISCVIADQGMAWALEVAKKMGVRAAAFWPASAAVLATMLSIPELIKRGVIDANGLPMAEGVFDLGPGVLPMNTAYLGWNHLGDRTTQPMLFNYIFNNARATAAADFLLCNSFQELEAPVFAFAPSIMPIGPVRAGHRPGKLTGLKMVADESGIITREEISCKLQELLGDVVEVKKRAMALMEAAHRSATNGGSSFQNLTRFVAAMKE</sequence>
<dbReference type="PANTHER" id="PTHR11926">
    <property type="entry name" value="GLUCOSYL/GLUCURONOSYL TRANSFERASES"/>
    <property type="match status" value="1"/>
</dbReference>
<evidence type="ECO:0000313" key="3">
    <source>
        <dbReference type="Proteomes" id="UP001222027"/>
    </source>
</evidence>
<dbReference type="GO" id="GO:0080043">
    <property type="term" value="F:quercetin 3-O-glucosyltransferase activity"/>
    <property type="evidence" value="ECO:0007669"/>
    <property type="project" value="TreeGrafter"/>
</dbReference>
<proteinExistence type="inferred from homology"/>
<comment type="caution">
    <text evidence="2">The sequence shown here is derived from an EMBL/GenBank/DDBJ whole genome shotgun (WGS) entry which is preliminary data.</text>
</comment>
<dbReference type="GO" id="GO:0080044">
    <property type="term" value="F:quercetin 7-O-glucosyltransferase activity"/>
    <property type="evidence" value="ECO:0007669"/>
    <property type="project" value="TreeGrafter"/>
</dbReference>
<protein>
    <recommendedName>
        <fullName evidence="4">UDP-glycosyltransferases domain-containing protein</fullName>
    </recommendedName>
</protein>
<evidence type="ECO:0008006" key="4">
    <source>
        <dbReference type="Google" id="ProtNLM"/>
    </source>
</evidence>
<dbReference type="FunFam" id="3.40.50.2000:FF:000108">
    <property type="entry name" value="UDP-glycosyltransferase 83A1"/>
    <property type="match status" value="1"/>
</dbReference>